<gene>
    <name evidence="1" type="ORF">MHA01_29690</name>
</gene>
<dbReference type="OrthoDB" id="2322940at2"/>
<protein>
    <recommendedName>
        <fullName evidence="3">HTH cro/C1-type domain-containing protein</fullName>
    </recommendedName>
</protein>
<proteinExistence type="predicted"/>
<name>A0A510Y9K7_MARHA</name>
<comment type="caution">
    <text evidence="1">The sequence shown here is derived from an EMBL/GenBank/DDBJ whole genome shotgun (WGS) entry which is preliminary data.</text>
</comment>
<keyword evidence="2" id="KW-1185">Reference proteome</keyword>
<evidence type="ECO:0008006" key="3">
    <source>
        <dbReference type="Google" id="ProtNLM"/>
    </source>
</evidence>
<dbReference type="AlphaFoldDB" id="A0A510Y9K7"/>
<dbReference type="InterPro" id="IPR010982">
    <property type="entry name" value="Lambda_DNA-bd_dom_sf"/>
</dbReference>
<organism evidence="1 2">
    <name type="scientific">Marinococcus halophilus</name>
    <dbReference type="NCBI Taxonomy" id="1371"/>
    <lineage>
        <taxon>Bacteria</taxon>
        <taxon>Bacillati</taxon>
        <taxon>Bacillota</taxon>
        <taxon>Bacilli</taxon>
        <taxon>Bacillales</taxon>
        <taxon>Bacillaceae</taxon>
        <taxon>Marinococcus</taxon>
    </lineage>
</organism>
<dbReference type="GO" id="GO:0003677">
    <property type="term" value="F:DNA binding"/>
    <property type="evidence" value="ECO:0007669"/>
    <property type="project" value="InterPro"/>
</dbReference>
<reference evidence="1 2" key="1">
    <citation type="submission" date="2019-07" db="EMBL/GenBank/DDBJ databases">
        <title>Whole genome shotgun sequence of Marinococcus halophilus NBRC 102359.</title>
        <authorList>
            <person name="Hosoyama A."/>
            <person name="Uohara A."/>
            <person name="Ohji S."/>
            <person name="Ichikawa N."/>
        </authorList>
    </citation>
    <scope>NUCLEOTIDE SEQUENCE [LARGE SCALE GENOMIC DNA]</scope>
    <source>
        <strain evidence="1 2">NBRC 102359</strain>
    </source>
</reference>
<dbReference type="SUPFAM" id="SSF47413">
    <property type="entry name" value="lambda repressor-like DNA-binding domains"/>
    <property type="match status" value="1"/>
</dbReference>
<evidence type="ECO:0000313" key="2">
    <source>
        <dbReference type="Proteomes" id="UP000321051"/>
    </source>
</evidence>
<evidence type="ECO:0000313" key="1">
    <source>
        <dbReference type="EMBL" id="GEK60064.1"/>
    </source>
</evidence>
<accession>A0A510Y9K7</accession>
<dbReference type="Proteomes" id="UP000321051">
    <property type="component" value="Unassembled WGS sequence"/>
</dbReference>
<sequence length="61" mass="7014">MSKAFDRYQEVMGKAYIDRFKLKSVLAATIKTERQRQAFSQQELADAIGKPKFTIKAIFIS</sequence>
<dbReference type="EMBL" id="BJUN01000027">
    <property type="protein sequence ID" value="GEK60064.1"/>
    <property type="molecule type" value="Genomic_DNA"/>
</dbReference>
<dbReference type="RefSeq" id="WP_094908644.1">
    <property type="nucleotide sequence ID" value="NZ_BJUN01000027.1"/>
</dbReference>